<protein>
    <submittedName>
        <fullName evidence="2">Cupin domain-containing protein</fullName>
    </submittedName>
</protein>
<dbReference type="Proteomes" id="UP001291653">
    <property type="component" value="Unassembled WGS sequence"/>
</dbReference>
<evidence type="ECO:0000313" key="3">
    <source>
        <dbReference type="Proteomes" id="UP001291653"/>
    </source>
</evidence>
<dbReference type="InterPro" id="IPR014710">
    <property type="entry name" value="RmlC-like_jellyroll"/>
</dbReference>
<dbReference type="PANTHER" id="PTHR36440:SF1">
    <property type="entry name" value="PUTATIVE (AFU_ORTHOLOGUE AFUA_8G07350)-RELATED"/>
    <property type="match status" value="1"/>
</dbReference>
<sequence length="171" mass="18637">MSLIDPYVTDPRYTKRSAIYVPAGEGETSWVFADTYTLKVGARETNGSLTFLEATVPPEGGPGPHVHNDHDEAFYVISGELEFLNGDATVTAGAGGFFFVPRGTRHRFRNRGHHAVKMIFFFTPGGIEELLLASARPAEPGMAPPIREASIAEPPTELMERYATELLPDTG</sequence>
<dbReference type="Pfam" id="PF07883">
    <property type="entry name" value="Cupin_2"/>
    <property type="match status" value="1"/>
</dbReference>
<evidence type="ECO:0000313" key="2">
    <source>
        <dbReference type="EMBL" id="GLF95141.1"/>
    </source>
</evidence>
<evidence type="ECO:0000259" key="1">
    <source>
        <dbReference type="Pfam" id="PF07883"/>
    </source>
</evidence>
<dbReference type="SUPFAM" id="SSF51182">
    <property type="entry name" value="RmlC-like cupins"/>
    <property type="match status" value="1"/>
</dbReference>
<dbReference type="PANTHER" id="PTHR36440">
    <property type="entry name" value="PUTATIVE (AFU_ORTHOLOGUE AFUA_8G07350)-RELATED"/>
    <property type="match status" value="1"/>
</dbReference>
<comment type="caution">
    <text evidence="2">The sequence shown here is derived from an EMBL/GenBank/DDBJ whole genome shotgun (WGS) entry which is preliminary data.</text>
</comment>
<dbReference type="InterPro" id="IPR011051">
    <property type="entry name" value="RmlC_Cupin_sf"/>
</dbReference>
<feature type="domain" description="Cupin type-2" evidence="1">
    <location>
        <begin position="54"/>
        <end position="121"/>
    </location>
</feature>
<gene>
    <name evidence="2" type="ORF">SYYSPA8_12610</name>
</gene>
<accession>A0ABQ5NXQ4</accession>
<proteinExistence type="predicted"/>
<dbReference type="InterPro" id="IPR053146">
    <property type="entry name" value="QDO-like"/>
</dbReference>
<name>A0ABQ5NXQ4_9ACTN</name>
<keyword evidence="3" id="KW-1185">Reference proteome</keyword>
<dbReference type="EMBL" id="BSBI01000004">
    <property type="protein sequence ID" value="GLF95141.1"/>
    <property type="molecule type" value="Genomic_DNA"/>
</dbReference>
<reference evidence="2 3" key="1">
    <citation type="submission" date="2022-10" db="EMBL/GenBank/DDBJ databases">
        <title>Draft genome sequence of Streptomyces sp. YSPA8.</title>
        <authorList>
            <person name="Moriuchi R."/>
            <person name="Dohra H."/>
            <person name="Yamamura H."/>
            <person name="Kodani S."/>
        </authorList>
    </citation>
    <scope>NUCLEOTIDE SEQUENCE [LARGE SCALE GENOMIC DNA]</scope>
    <source>
        <strain evidence="2 3">YSPA8</strain>
    </source>
</reference>
<organism evidence="2 3">
    <name type="scientific">Streptomyces yaizuensis</name>
    <dbReference type="NCBI Taxonomy" id="2989713"/>
    <lineage>
        <taxon>Bacteria</taxon>
        <taxon>Bacillati</taxon>
        <taxon>Actinomycetota</taxon>
        <taxon>Actinomycetes</taxon>
        <taxon>Kitasatosporales</taxon>
        <taxon>Streptomycetaceae</taxon>
        <taxon>Streptomyces</taxon>
    </lineage>
</organism>
<dbReference type="InterPro" id="IPR013096">
    <property type="entry name" value="Cupin_2"/>
</dbReference>
<dbReference type="RefSeq" id="WP_323447208.1">
    <property type="nucleotide sequence ID" value="NZ_BSBI01000004.1"/>
</dbReference>
<dbReference type="Gene3D" id="2.60.120.10">
    <property type="entry name" value="Jelly Rolls"/>
    <property type="match status" value="1"/>
</dbReference>